<dbReference type="EMBL" id="JACJII010000001">
    <property type="protein sequence ID" value="MBA9001691.1"/>
    <property type="molecule type" value="Genomic_DNA"/>
</dbReference>
<dbReference type="Proteomes" id="UP000539313">
    <property type="component" value="Unassembled WGS sequence"/>
</dbReference>
<dbReference type="RefSeq" id="WP_182703917.1">
    <property type="nucleotide sequence ID" value="NZ_JACJII010000001.1"/>
</dbReference>
<accession>A0A7W3MTN7</accession>
<sequence length="85" mass="8974">MTDDAFWEGLKLGGGLGLMAGFAGCLVTVLFLSALLDLLAHRRARRGGGTVPDRPDAVSDRLLAVHVPQYGTSTAVPRSRQGPSR</sequence>
<comment type="caution">
    <text evidence="2">The sequence shown here is derived from an EMBL/GenBank/DDBJ whole genome shotgun (WGS) entry which is preliminary data.</text>
</comment>
<evidence type="ECO:0000256" key="1">
    <source>
        <dbReference type="SAM" id="Phobius"/>
    </source>
</evidence>
<keyword evidence="1" id="KW-0472">Membrane</keyword>
<evidence type="ECO:0000313" key="2">
    <source>
        <dbReference type="EMBL" id="MBA9001691.1"/>
    </source>
</evidence>
<feature type="transmembrane region" description="Helical" evidence="1">
    <location>
        <begin position="12"/>
        <end position="36"/>
    </location>
</feature>
<keyword evidence="3" id="KW-1185">Reference proteome</keyword>
<proteinExistence type="predicted"/>
<organism evidence="2 3">
    <name type="scientific">Thermomonospora cellulosilytica</name>
    <dbReference type="NCBI Taxonomy" id="1411118"/>
    <lineage>
        <taxon>Bacteria</taxon>
        <taxon>Bacillati</taxon>
        <taxon>Actinomycetota</taxon>
        <taxon>Actinomycetes</taxon>
        <taxon>Streptosporangiales</taxon>
        <taxon>Thermomonosporaceae</taxon>
        <taxon>Thermomonospora</taxon>
    </lineage>
</organism>
<name>A0A7W3MTN7_9ACTN</name>
<gene>
    <name evidence="2" type="ORF">HNR21_000573</name>
</gene>
<reference evidence="2 3" key="1">
    <citation type="submission" date="2020-08" db="EMBL/GenBank/DDBJ databases">
        <title>Sequencing the genomes of 1000 actinobacteria strains.</title>
        <authorList>
            <person name="Klenk H.-P."/>
        </authorList>
    </citation>
    <scope>NUCLEOTIDE SEQUENCE [LARGE SCALE GENOMIC DNA]</scope>
    <source>
        <strain evidence="2 3">DSM 45823</strain>
    </source>
</reference>
<protein>
    <submittedName>
        <fullName evidence="2">Uncharacterized protein</fullName>
    </submittedName>
</protein>
<keyword evidence="1" id="KW-0812">Transmembrane</keyword>
<evidence type="ECO:0000313" key="3">
    <source>
        <dbReference type="Proteomes" id="UP000539313"/>
    </source>
</evidence>
<dbReference type="AlphaFoldDB" id="A0A7W3MTN7"/>
<keyword evidence="1" id="KW-1133">Transmembrane helix</keyword>